<feature type="domain" description="Major facilitator superfamily (MFS) profile" evidence="10">
    <location>
        <begin position="56"/>
        <end position="518"/>
    </location>
</feature>
<feature type="transmembrane region" description="Helical" evidence="9">
    <location>
        <begin position="366"/>
        <end position="387"/>
    </location>
</feature>
<evidence type="ECO:0000256" key="7">
    <source>
        <dbReference type="ARBA" id="ARBA00049119"/>
    </source>
</evidence>
<feature type="transmembrane region" description="Helical" evidence="9">
    <location>
        <begin position="219"/>
        <end position="244"/>
    </location>
</feature>
<keyword evidence="3 8" id="KW-0813">Transport</keyword>
<dbReference type="FunFam" id="1.20.1250.20:FF:000026">
    <property type="entry name" value="MFS quinate transporter QutD"/>
    <property type="match status" value="1"/>
</dbReference>
<dbReference type="SUPFAM" id="SSF103473">
    <property type="entry name" value="MFS general substrate transporter"/>
    <property type="match status" value="1"/>
</dbReference>
<evidence type="ECO:0000259" key="10">
    <source>
        <dbReference type="PROSITE" id="PS50850"/>
    </source>
</evidence>
<feature type="transmembrane region" description="Helical" evidence="9">
    <location>
        <begin position="493"/>
        <end position="514"/>
    </location>
</feature>
<evidence type="ECO:0000256" key="6">
    <source>
        <dbReference type="ARBA" id="ARBA00023136"/>
    </source>
</evidence>
<evidence type="ECO:0000256" key="2">
    <source>
        <dbReference type="ARBA" id="ARBA00010992"/>
    </source>
</evidence>
<feature type="transmembrane region" description="Helical" evidence="9">
    <location>
        <begin position="128"/>
        <end position="148"/>
    </location>
</feature>
<evidence type="ECO:0000256" key="5">
    <source>
        <dbReference type="ARBA" id="ARBA00022989"/>
    </source>
</evidence>
<dbReference type="InterPro" id="IPR005828">
    <property type="entry name" value="MFS_sugar_transport-like"/>
</dbReference>
<dbReference type="PROSITE" id="PS50850">
    <property type="entry name" value="MFS"/>
    <property type="match status" value="1"/>
</dbReference>
<gene>
    <name evidence="11" type="ORF">D9758_004206</name>
</gene>
<feature type="transmembrane region" description="Helical" evidence="9">
    <location>
        <begin position="186"/>
        <end position="207"/>
    </location>
</feature>
<dbReference type="EMBL" id="JAACJM010000009">
    <property type="protein sequence ID" value="KAF5371317.1"/>
    <property type="molecule type" value="Genomic_DNA"/>
</dbReference>
<comment type="subcellular location">
    <subcellularLocation>
        <location evidence="1">Membrane</location>
        <topology evidence="1">Multi-pass membrane protein</topology>
    </subcellularLocation>
</comment>
<evidence type="ECO:0000313" key="12">
    <source>
        <dbReference type="Proteomes" id="UP000559256"/>
    </source>
</evidence>
<keyword evidence="12" id="KW-1185">Reference proteome</keyword>
<sequence>MCILPVPVLVTGLPRSLLARTELMTSLQARNAARRAELAGPSGLRGVMKNPRLLRLAAITTLGALCYGYEQGSYSQVLVMPSFTNDPKFARIAHDSSYKGWSVSTLGAGGWAGALSNGYLCDIISRRWTLLLGALICCLGTGLTAGAQNAAMMFVGRFFIGWAVGSLSAAVPLYNSEISSPELRGTIVSIQQLAIVTGIMISFWVGYGTNFISETNSVSWRLCLALQGVPALLLAALTFTLPYTPRWLIRQGRKEEALETLSWLRKESKDSEIVQLEFIEIQAEAMLEAETTAEKFPHLVGGSAWTSFKLQVARFGELFTTLHMFRRTAVACLMQFFQQMSGIDCIVYYAPFIFESLQLPGKTVSLLASGVVGVVFVISTFPAIATIDHIGRRPLLIAGGVGMAVMLILVAALTATYQPDWNNPAAAWSAAVFIWLYTGFFGASWGPVSWTVISEVFPLSTRAHGVAIGASTNWITNFAVSIIVPIMLEHITYGTYLFFLMFMLMGIGYAIWILPETYGKSLEEMDLVFGSGEAQAEAARMERILRGLHGEYNRPASVYSEKGAVEAKV</sequence>
<comment type="caution">
    <text evidence="11">The sequence shown here is derived from an EMBL/GenBank/DDBJ whole genome shotgun (WGS) entry which is preliminary data.</text>
</comment>
<feature type="transmembrane region" description="Helical" evidence="9">
    <location>
        <begin position="394"/>
        <end position="415"/>
    </location>
</feature>
<keyword evidence="5 9" id="KW-1133">Transmembrane helix</keyword>
<protein>
    <recommendedName>
        <fullName evidence="10">Major facilitator superfamily (MFS) profile domain-containing protein</fullName>
    </recommendedName>
</protein>
<evidence type="ECO:0000256" key="9">
    <source>
        <dbReference type="SAM" id="Phobius"/>
    </source>
</evidence>
<feature type="transmembrane region" description="Helical" evidence="9">
    <location>
        <begin position="465"/>
        <end position="487"/>
    </location>
</feature>
<dbReference type="InterPro" id="IPR036259">
    <property type="entry name" value="MFS_trans_sf"/>
</dbReference>
<dbReference type="PANTHER" id="PTHR48022:SF2">
    <property type="entry name" value="PLASTIDIC GLUCOSE TRANSPORTER 4"/>
    <property type="match status" value="1"/>
</dbReference>
<dbReference type="OrthoDB" id="8120565at2759"/>
<keyword evidence="4 9" id="KW-0812">Transmembrane</keyword>
<dbReference type="Gene3D" id="1.20.1250.20">
    <property type="entry name" value="MFS general substrate transporter like domains"/>
    <property type="match status" value="1"/>
</dbReference>
<comment type="similarity">
    <text evidence="2 8">Belongs to the major facilitator superfamily. Sugar transporter (TC 2.A.1.1) family.</text>
</comment>
<keyword evidence="6 9" id="KW-0472">Membrane</keyword>
<feature type="transmembrane region" description="Helical" evidence="9">
    <location>
        <begin position="427"/>
        <end position="453"/>
    </location>
</feature>
<organism evidence="11 12">
    <name type="scientific">Tetrapyrgos nigripes</name>
    <dbReference type="NCBI Taxonomy" id="182062"/>
    <lineage>
        <taxon>Eukaryota</taxon>
        <taxon>Fungi</taxon>
        <taxon>Dikarya</taxon>
        <taxon>Basidiomycota</taxon>
        <taxon>Agaricomycotina</taxon>
        <taxon>Agaricomycetes</taxon>
        <taxon>Agaricomycetidae</taxon>
        <taxon>Agaricales</taxon>
        <taxon>Marasmiineae</taxon>
        <taxon>Marasmiaceae</taxon>
        <taxon>Tetrapyrgos</taxon>
    </lineage>
</organism>
<dbReference type="AlphaFoldDB" id="A0A8H5LVQ9"/>
<evidence type="ECO:0000256" key="3">
    <source>
        <dbReference type="ARBA" id="ARBA00022448"/>
    </source>
</evidence>
<dbReference type="Proteomes" id="UP000559256">
    <property type="component" value="Unassembled WGS sequence"/>
</dbReference>
<dbReference type="InterPro" id="IPR050360">
    <property type="entry name" value="MFS_Sugar_Transporters"/>
</dbReference>
<dbReference type="PRINTS" id="PR00171">
    <property type="entry name" value="SUGRTRNSPORT"/>
</dbReference>
<evidence type="ECO:0000256" key="8">
    <source>
        <dbReference type="RuleBase" id="RU003346"/>
    </source>
</evidence>
<evidence type="ECO:0000256" key="1">
    <source>
        <dbReference type="ARBA" id="ARBA00004141"/>
    </source>
</evidence>
<name>A0A8H5LVQ9_9AGAR</name>
<dbReference type="GO" id="GO:0005351">
    <property type="term" value="F:carbohydrate:proton symporter activity"/>
    <property type="evidence" value="ECO:0007669"/>
    <property type="project" value="TreeGrafter"/>
</dbReference>
<reference evidence="11 12" key="1">
    <citation type="journal article" date="2020" name="ISME J.">
        <title>Uncovering the hidden diversity of litter-decomposition mechanisms in mushroom-forming fungi.</title>
        <authorList>
            <person name="Floudas D."/>
            <person name="Bentzer J."/>
            <person name="Ahren D."/>
            <person name="Johansson T."/>
            <person name="Persson P."/>
            <person name="Tunlid A."/>
        </authorList>
    </citation>
    <scope>NUCLEOTIDE SEQUENCE [LARGE SCALE GENOMIC DNA]</scope>
    <source>
        <strain evidence="11 12">CBS 291.85</strain>
    </source>
</reference>
<proteinExistence type="inferred from homology"/>
<dbReference type="InterPro" id="IPR003663">
    <property type="entry name" value="Sugar/inositol_transpt"/>
</dbReference>
<feature type="transmembrane region" description="Helical" evidence="9">
    <location>
        <begin position="154"/>
        <end position="174"/>
    </location>
</feature>
<dbReference type="NCBIfam" id="TIGR00879">
    <property type="entry name" value="SP"/>
    <property type="match status" value="1"/>
</dbReference>
<dbReference type="InterPro" id="IPR005829">
    <property type="entry name" value="Sugar_transporter_CS"/>
</dbReference>
<dbReference type="InterPro" id="IPR020846">
    <property type="entry name" value="MFS_dom"/>
</dbReference>
<evidence type="ECO:0000256" key="4">
    <source>
        <dbReference type="ARBA" id="ARBA00022692"/>
    </source>
</evidence>
<dbReference type="PANTHER" id="PTHR48022">
    <property type="entry name" value="PLASTIDIC GLUCOSE TRANSPORTER 4"/>
    <property type="match status" value="1"/>
</dbReference>
<accession>A0A8H5LVQ9</accession>
<dbReference type="GO" id="GO:0016020">
    <property type="term" value="C:membrane"/>
    <property type="evidence" value="ECO:0007669"/>
    <property type="project" value="UniProtKB-SubCell"/>
</dbReference>
<evidence type="ECO:0000313" key="11">
    <source>
        <dbReference type="EMBL" id="KAF5371317.1"/>
    </source>
</evidence>
<dbReference type="Pfam" id="PF00083">
    <property type="entry name" value="Sugar_tr"/>
    <property type="match status" value="1"/>
</dbReference>
<dbReference type="PROSITE" id="PS00216">
    <property type="entry name" value="SUGAR_TRANSPORT_1"/>
    <property type="match status" value="1"/>
</dbReference>
<comment type="catalytic activity">
    <reaction evidence="7">
        <text>myo-inositol(out) + H(+)(out) = myo-inositol(in) + H(+)(in)</text>
        <dbReference type="Rhea" id="RHEA:60364"/>
        <dbReference type="ChEBI" id="CHEBI:15378"/>
        <dbReference type="ChEBI" id="CHEBI:17268"/>
    </reaction>
</comment>